<comment type="caution">
    <text evidence="2">The sequence shown here is derived from an EMBL/GenBank/DDBJ whole genome shotgun (WGS) entry which is preliminary data.</text>
</comment>
<accession>A0A7J7GIW1</accession>
<protein>
    <submittedName>
        <fullName evidence="2">Uncharacterized protein</fullName>
    </submittedName>
</protein>
<proteinExistence type="predicted"/>
<organism evidence="2 3">
    <name type="scientific">Camellia sinensis</name>
    <name type="common">Tea plant</name>
    <name type="synonym">Thea sinensis</name>
    <dbReference type="NCBI Taxonomy" id="4442"/>
    <lineage>
        <taxon>Eukaryota</taxon>
        <taxon>Viridiplantae</taxon>
        <taxon>Streptophyta</taxon>
        <taxon>Embryophyta</taxon>
        <taxon>Tracheophyta</taxon>
        <taxon>Spermatophyta</taxon>
        <taxon>Magnoliopsida</taxon>
        <taxon>eudicotyledons</taxon>
        <taxon>Gunneridae</taxon>
        <taxon>Pentapetalae</taxon>
        <taxon>asterids</taxon>
        <taxon>Ericales</taxon>
        <taxon>Theaceae</taxon>
        <taxon>Camellia</taxon>
    </lineage>
</organism>
<evidence type="ECO:0000256" key="1">
    <source>
        <dbReference type="SAM" id="MobiDB-lite"/>
    </source>
</evidence>
<feature type="compositionally biased region" description="Basic and acidic residues" evidence="1">
    <location>
        <begin position="172"/>
        <end position="182"/>
    </location>
</feature>
<feature type="compositionally biased region" description="Basic residues" evidence="1">
    <location>
        <begin position="160"/>
        <end position="171"/>
    </location>
</feature>
<feature type="region of interest" description="Disordered" evidence="1">
    <location>
        <begin position="147"/>
        <end position="182"/>
    </location>
</feature>
<evidence type="ECO:0000313" key="2">
    <source>
        <dbReference type="EMBL" id="KAF5939308.1"/>
    </source>
</evidence>
<dbReference type="EMBL" id="JACBKZ010000011">
    <property type="protein sequence ID" value="KAF5939308.1"/>
    <property type="molecule type" value="Genomic_DNA"/>
</dbReference>
<name>A0A7J7GIW1_CAMSI</name>
<gene>
    <name evidence="2" type="ORF">HYC85_023567</name>
</gene>
<feature type="compositionally biased region" description="Basic and acidic residues" evidence="1">
    <location>
        <begin position="45"/>
        <end position="66"/>
    </location>
</feature>
<dbReference type="AlphaFoldDB" id="A0A7J7GIW1"/>
<reference evidence="3" key="1">
    <citation type="journal article" date="2020" name="Nat. Commun.">
        <title>Genome assembly of wild tea tree DASZ reveals pedigree and selection history of tea varieties.</title>
        <authorList>
            <person name="Zhang W."/>
            <person name="Zhang Y."/>
            <person name="Qiu H."/>
            <person name="Guo Y."/>
            <person name="Wan H."/>
            <person name="Zhang X."/>
            <person name="Scossa F."/>
            <person name="Alseekh S."/>
            <person name="Zhang Q."/>
            <person name="Wang P."/>
            <person name="Xu L."/>
            <person name="Schmidt M.H."/>
            <person name="Jia X."/>
            <person name="Li D."/>
            <person name="Zhu A."/>
            <person name="Guo F."/>
            <person name="Chen W."/>
            <person name="Ni D."/>
            <person name="Usadel B."/>
            <person name="Fernie A.R."/>
            <person name="Wen W."/>
        </authorList>
    </citation>
    <scope>NUCLEOTIDE SEQUENCE [LARGE SCALE GENOMIC DNA]</scope>
    <source>
        <strain evidence="3">cv. G240</strain>
    </source>
</reference>
<dbReference type="Proteomes" id="UP000593564">
    <property type="component" value="Unassembled WGS sequence"/>
</dbReference>
<sequence>MTQLDLVSPSRFAVLEDPEQEEAKMPDLDTAEPEEIAQDECLGNKAEEGVVKEITPEESDLAHRSEDLEERVDTGSTMAVTEGDLFCDKQMTPNKNLRAANPKKRGEPEKSSKSKRSGAGAITLKVEDPPLILTTLNEEWANKMQNISEMLNSKKEGGRGKSRPKNKRKKRAAQDEKPEAALRCEGNVKTTIVPHEGPYMECQKDR</sequence>
<feature type="compositionally biased region" description="Acidic residues" evidence="1">
    <location>
        <begin position="29"/>
        <end position="38"/>
    </location>
</feature>
<feature type="region of interest" description="Disordered" evidence="1">
    <location>
        <begin position="1"/>
        <end position="123"/>
    </location>
</feature>
<evidence type="ECO:0000313" key="3">
    <source>
        <dbReference type="Proteomes" id="UP000593564"/>
    </source>
</evidence>
<reference evidence="2 3" key="2">
    <citation type="submission" date="2020-07" db="EMBL/GenBank/DDBJ databases">
        <title>Genome assembly of wild tea tree DASZ reveals pedigree and selection history of tea varieties.</title>
        <authorList>
            <person name="Zhang W."/>
        </authorList>
    </citation>
    <scope>NUCLEOTIDE SEQUENCE [LARGE SCALE GENOMIC DNA]</scope>
    <source>
        <strain evidence="3">cv. G240</strain>
        <tissue evidence="2">Leaf</tissue>
    </source>
</reference>
<keyword evidence="3" id="KW-1185">Reference proteome</keyword>